<dbReference type="InterPro" id="IPR011195">
    <property type="entry name" value="UCP010256"/>
</dbReference>
<dbReference type="EMBL" id="CP000774">
    <property type="protein sequence ID" value="ABS63571.1"/>
    <property type="molecule type" value="Genomic_DNA"/>
</dbReference>
<feature type="compositionally biased region" description="Acidic residues" evidence="1">
    <location>
        <begin position="83"/>
        <end position="104"/>
    </location>
</feature>
<proteinExistence type="predicted"/>
<evidence type="ECO:0000313" key="3">
    <source>
        <dbReference type="Proteomes" id="UP000006377"/>
    </source>
</evidence>
<dbReference type="InterPro" id="IPR008912">
    <property type="entry name" value="Uncharacterised_CoxE"/>
</dbReference>
<dbReference type="STRING" id="402881.Plav_1956"/>
<keyword evidence="3" id="KW-1185">Reference proteome</keyword>
<dbReference type="SUPFAM" id="SSF53300">
    <property type="entry name" value="vWA-like"/>
    <property type="match status" value="1"/>
</dbReference>
<organism evidence="2 3">
    <name type="scientific">Parvibaculum lavamentivorans (strain DS-1 / DSM 13023 / NCIMB 13966)</name>
    <dbReference type="NCBI Taxonomy" id="402881"/>
    <lineage>
        <taxon>Bacteria</taxon>
        <taxon>Pseudomonadati</taxon>
        <taxon>Pseudomonadota</taxon>
        <taxon>Alphaproteobacteria</taxon>
        <taxon>Hyphomicrobiales</taxon>
        <taxon>Parvibaculaceae</taxon>
        <taxon>Parvibaculum</taxon>
    </lineage>
</organism>
<evidence type="ECO:0000256" key="1">
    <source>
        <dbReference type="SAM" id="MobiDB-lite"/>
    </source>
</evidence>
<dbReference type="eggNOG" id="COG3552">
    <property type="taxonomic scope" value="Bacteria"/>
</dbReference>
<dbReference type="PANTHER" id="PTHR39338:SF5">
    <property type="entry name" value="BLR6139 PROTEIN"/>
    <property type="match status" value="1"/>
</dbReference>
<dbReference type="InterPro" id="IPR036465">
    <property type="entry name" value="vWFA_dom_sf"/>
</dbReference>
<sequence>MSEVLGDFIRALRAADIRVSTSESIDAGNVVGIVGLDDRQTLRNALSQVLAKSEDEKQAFEETFDTFFSFEQFKDRPPAANENSEEAEPQESDGGEGDSEDGEEGSQSGGMPAPGGGGTSGERQGDADAPPSPDLVAMLERGDQAELQMALAEGARRAQLNRIRLFTQRGMYTRRIMEIMGLDGLNDEIDNRERRGNEAGAGRLREARDELRGQVRDYVEKQLEIFTANAGRQLREEVLSQVRLSNIDRSDMRIMRELVRKMAKRLIALHSRRKKVARRGTLDVRRTIRANIEFDGLLFHTIWKKTKIDRPKVMAVCDVSGSVAQVARFLLMFLYSLQEVLPGVRSFAFSGQLGETTELFERETLENALVEVLRDFGSGSTDYGQALMDFENIALDDVDHRTTVIILGDARSNYGDPRGDILKKIHARARRVIWLNPEPRTMWNSGDSEMRKLQPYCDKAVTCASLKDLERVVSELLRTAT</sequence>
<protein>
    <submittedName>
        <fullName evidence="2">VWA containing CoxE family protein</fullName>
    </submittedName>
</protein>
<dbReference type="RefSeq" id="WP_012110867.1">
    <property type="nucleotide sequence ID" value="NC_009719.1"/>
</dbReference>
<name>A7HUI8_PARL1</name>
<dbReference type="Proteomes" id="UP000006377">
    <property type="component" value="Chromosome"/>
</dbReference>
<evidence type="ECO:0000313" key="2">
    <source>
        <dbReference type="EMBL" id="ABS63571.1"/>
    </source>
</evidence>
<dbReference type="AlphaFoldDB" id="A7HUI8"/>
<dbReference type="KEGG" id="pla:Plav_1956"/>
<dbReference type="OrthoDB" id="9790469at2"/>
<gene>
    <name evidence="2" type="ordered locus">Plav_1956</name>
</gene>
<dbReference type="PANTHER" id="PTHR39338">
    <property type="entry name" value="BLL5662 PROTEIN-RELATED"/>
    <property type="match status" value="1"/>
</dbReference>
<dbReference type="PIRSF" id="PIRSF010256">
    <property type="entry name" value="CoxE_vWa"/>
    <property type="match status" value="1"/>
</dbReference>
<dbReference type="Pfam" id="PF05762">
    <property type="entry name" value="VWA_CoxE"/>
    <property type="match status" value="1"/>
</dbReference>
<feature type="region of interest" description="Disordered" evidence="1">
    <location>
        <begin position="70"/>
        <end position="135"/>
    </location>
</feature>
<dbReference type="HOGENOM" id="CLU_042261_2_0_5"/>
<accession>A7HUI8</accession>
<reference evidence="2 3" key="1">
    <citation type="journal article" date="2011" name="Stand. Genomic Sci.">
        <title>Complete genome sequence of Parvibaculum lavamentivorans type strain (DS-1(T)).</title>
        <authorList>
            <person name="Schleheck D."/>
            <person name="Weiss M."/>
            <person name="Pitluck S."/>
            <person name="Bruce D."/>
            <person name="Land M.L."/>
            <person name="Han S."/>
            <person name="Saunders E."/>
            <person name="Tapia R."/>
            <person name="Detter C."/>
            <person name="Brettin T."/>
            <person name="Han J."/>
            <person name="Woyke T."/>
            <person name="Goodwin L."/>
            <person name="Pennacchio L."/>
            <person name="Nolan M."/>
            <person name="Cook A.M."/>
            <person name="Kjelleberg S."/>
            <person name="Thomas T."/>
        </authorList>
    </citation>
    <scope>NUCLEOTIDE SEQUENCE [LARGE SCALE GENOMIC DNA]</scope>
    <source>
        <strain evidence="3">DS-1 / DSM 13023 / NCIMB 13966</strain>
    </source>
</reference>